<keyword evidence="3" id="KW-0131">Cell cycle</keyword>
<reference evidence="3 5" key="1">
    <citation type="submission" date="2016-02" db="EMBL/GenBank/DDBJ databases">
        <title>Draft genome sequence for Clostridium paradoxum JW-YL-7.</title>
        <authorList>
            <person name="Utturkar S.M."/>
            <person name="Lancaster A."/>
            <person name="Poole F.L."/>
            <person name="Adams M.W."/>
            <person name="Brown S.D."/>
        </authorList>
    </citation>
    <scope>NUCLEOTIDE SEQUENCE [LARGE SCALE GENOMIC DNA]</scope>
    <source>
        <strain evidence="3 5">JW-YL-7</strain>
    </source>
</reference>
<keyword evidence="6" id="KW-1185">Reference proteome</keyword>
<evidence type="ECO:0000313" key="5">
    <source>
        <dbReference type="Proteomes" id="UP000092605"/>
    </source>
</evidence>
<evidence type="ECO:0000313" key="3">
    <source>
        <dbReference type="EMBL" id="KXZ39543.1"/>
    </source>
</evidence>
<dbReference type="Proteomes" id="UP000323392">
    <property type="component" value="Unassembled WGS sequence"/>
</dbReference>
<keyword evidence="3" id="KW-0132">Cell division</keyword>
<feature type="coiled-coil region" evidence="1">
    <location>
        <begin position="55"/>
        <end position="89"/>
    </location>
</feature>
<gene>
    <name evidence="3" type="ORF">JWYL7_0618</name>
    <name evidence="4" type="ORF">SAMN05661008_01267</name>
</gene>
<dbReference type="PATRIC" id="fig|1121328.3.peg.622"/>
<dbReference type="EMBL" id="LSFY01000001">
    <property type="protein sequence ID" value="KXZ39543.1"/>
    <property type="molecule type" value="Genomic_DNA"/>
</dbReference>
<dbReference type="OrthoDB" id="1757177at2"/>
<dbReference type="Pfam" id="PF04977">
    <property type="entry name" value="DivIC"/>
    <property type="match status" value="1"/>
</dbReference>
<comment type="caution">
    <text evidence="3">The sequence shown here is derived from an EMBL/GenBank/DDBJ whole genome shotgun (WGS) entry which is preliminary data.</text>
</comment>
<dbReference type="InterPro" id="IPR007060">
    <property type="entry name" value="FtsL/DivIC"/>
</dbReference>
<dbReference type="EMBL" id="FRBG01000008">
    <property type="protein sequence ID" value="SHK98750.1"/>
    <property type="molecule type" value="Genomic_DNA"/>
</dbReference>
<keyword evidence="2" id="KW-0812">Transmembrane</keyword>
<dbReference type="AlphaFoldDB" id="A0A150FPK0"/>
<proteinExistence type="predicted"/>
<accession>A0A150FPK0</accession>
<organism evidence="3 5">
    <name type="scientific">Alkalithermobacter thermoalcaliphilus JW-YL-7 = DSM 7308</name>
    <dbReference type="NCBI Taxonomy" id="1121328"/>
    <lineage>
        <taxon>Bacteria</taxon>
        <taxon>Bacillati</taxon>
        <taxon>Bacillota</taxon>
        <taxon>Clostridia</taxon>
        <taxon>Peptostreptococcales</taxon>
        <taxon>Tepidibacteraceae</taxon>
        <taxon>Alkalithermobacter</taxon>
    </lineage>
</organism>
<reference evidence="4 6" key="2">
    <citation type="submission" date="2016-11" db="EMBL/GenBank/DDBJ databases">
        <authorList>
            <person name="Varghese N."/>
            <person name="Submissions S."/>
        </authorList>
    </citation>
    <scope>NUCLEOTIDE SEQUENCE [LARGE SCALE GENOMIC DNA]</scope>
    <source>
        <strain evidence="4 6">DSM 7308</strain>
    </source>
</reference>
<evidence type="ECO:0000256" key="1">
    <source>
        <dbReference type="SAM" id="Coils"/>
    </source>
</evidence>
<sequence length="116" mass="13943" precursor="true">MYKNVTSLEEYKNRKKNTIYREKRAKKRKFKPIIKLAFFMIFGVMIAFMCGYAYISSLKYEIHSLNRELRGLENKKGELTVELERLSKSGYIEREAKKRLNMVYPSEEQIVYIRVD</sequence>
<dbReference type="Proteomes" id="UP000092605">
    <property type="component" value="Unassembled WGS sequence"/>
</dbReference>
<name>A0A150FPK0_CLOPD</name>
<feature type="transmembrane region" description="Helical" evidence="2">
    <location>
        <begin position="33"/>
        <end position="55"/>
    </location>
</feature>
<evidence type="ECO:0000313" key="6">
    <source>
        <dbReference type="Proteomes" id="UP000323392"/>
    </source>
</evidence>
<dbReference type="GO" id="GO:0051301">
    <property type="term" value="P:cell division"/>
    <property type="evidence" value="ECO:0007669"/>
    <property type="project" value="UniProtKB-KW"/>
</dbReference>
<keyword evidence="1" id="KW-0175">Coiled coil</keyword>
<protein>
    <submittedName>
        <fullName evidence="3">Cell division protein FtsL family protein</fullName>
    </submittedName>
    <submittedName>
        <fullName evidence="4">Septum formation initiator</fullName>
    </submittedName>
</protein>
<keyword evidence="2" id="KW-1133">Transmembrane helix</keyword>
<dbReference type="RefSeq" id="WP_066068912.1">
    <property type="nucleotide sequence ID" value="NZ_FRBG01000008.1"/>
</dbReference>
<evidence type="ECO:0000256" key="2">
    <source>
        <dbReference type="SAM" id="Phobius"/>
    </source>
</evidence>
<keyword evidence="2" id="KW-0472">Membrane</keyword>
<evidence type="ECO:0000313" key="4">
    <source>
        <dbReference type="EMBL" id="SHK98750.1"/>
    </source>
</evidence>
<dbReference type="STRING" id="1121328.JWYL7_0618"/>